<dbReference type="AlphaFoldDB" id="A0A1G7LSW0"/>
<dbReference type="Gene3D" id="1.20.140.10">
    <property type="entry name" value="Butyryl-CoA Dehydrogenase, subunit A, domain 3"/>
    <property type="match status" value="1"/>
</dbReference>
<feature type="region of interest" description="Disordered" evidence="1">
    <location>
        <begin position="1"/>
        <end position="32"/>
    </location>
</feature>
<dbReference type="GO" id="GO:0016627">
    <property type="term" value="F:oxidoreductase activity, acting on the CH-CH group of donors"/>
    <property type="evidence" value="ECO:0007669"/>
    <property type="project" value="InterPro"/>
</dbReference>
<accession>A0A1G7LSW0</accession>
<dbReference type="STRING" id="282683.SAMN04488105_12625"/>
<dbReference type="EMBL" id="FNAV01000026">
    <property type="protein sequence ID" value="SDF52049.1"/>
    <property type="molecule type" value="Genomic_DNA"/>
</dbReference>
<protein>
    <submittedName>
        <fullName evidence="2">Acyl-CoA dehydrogenase</fullName>
    </submittedName>
</protein>
<dbReference type="InterPro" id="IPR046373">
    <property type="entry name" value="Acyl-CoA_Oxase/DH_mid-dom_sf"/>
</dbReference>
<feature type="compositionally biased region" description="Polar residues" evidence="1">
    <location>
        <begin position="1"/>
        <end position="11"/>
    </location>
</feature>
<name>A0A1G7LSW0_9RHOB</name>
<dbReference type="Proteomes" id="UP000198994">
    <property type="component" value="Unassembled WGS sequence"/>
</dbReference>
<dbReference type="Gene3D" id="2.40.110.10">
    <property type="entry name" value="Butyryl-CoA Dehydrogenase, subunit A, domain 2"/>
    <property type="match status" value="1"/>
</dbReference>
<sequence>MTVANRQSISPAPTGPEEPLAQACPADSTPIGHSPDAAATLCGLAETISGDGVGSEALARALRDAAERDLSLGRLLEGHANALQLIRHYADPQVASQRLADAAGGGLFGVWGADVPARPVSATPEGRLSGAKRFASGLGLVDKAIVTAGRGPELQLFLIDASDPARHDHDSWDMAGMQASCSGTFDCDGLAAEPIGGPGVYTVEPFFVGGTWRIAAVTLGGIVGLIQHAGRVLRERGQQDAEAHLMRLAPISVRAVAAWPAILRAARFASGPDGHAAPEEAAVLSVSCRLLTEELGQDAIAAVERSVGLSMFTTDDPTGQHARDLACYMRQATRDAFLLRAGQAYLGSGKPLREWLDDDL</sequence>
<reference evidence="3" key="1">
    <citation type="submission" date="2016-10" db="EMBL/GenBank/DDBJ databases">
        <authorList>
            <person name="Varghese N."/>
            <person name="Submissions S."/>
        </authorList>
    </citation>
    <scope>NUCLEOTIDE SEQUENCE [LARGE SCALE GENOMIC DNA]</scope>
    <source>
        <strain evidence="3">DSM 10146</strain>
    </source>
</reference>
<proteinExistence type="predicted"/>
<dbReference type="RefSeq" id="WP_242661864.1">
    <property type="nucleotide sequence ID" value="NZ_FNAV01000026.1"/>
</dbReference>
<dbReference type="InterPro" id="IPR009100">
    <property type="entry name" value="AcylCoA_DH/oxidase_NM_dom_sf"/>
</dbReference>
<dbReference type="SUPFAM" id="SSF47203">
    <property type="entry name" value="Acyl-CoA dehydrogenase C-terminal domain-like"/>
    <property type="match status" value="1"/>
</dbReference>
<dbReference type="SUPFAM" id="SSF56645">
    <property type="entry name" value="Acyl-CoA dehydrogenase NM domain-like"/>
    <property type="match status" value="1"/>
</dbReference>
<dbReference type="InterPro" id="IPR036250">
    <property type="entry name" value="AcylCo_DH-like_C"/>
</dbReference>
<keyword evidence="3" id="KW-1185">Reference proteome</keyword>
<gene>
    <name evidence="2" type="ORF">SAMN04488105_12625</name>
</gene>
<evidence type="ECO:0000256" key="1">
    <source>
        <dbReference type="SAM" id="MobiDB-lite"/>
    </source>
</evidence>
<organism evidence="2 3">
    <name type="scientific">Salipiger thiooxidans</name>
    <dbReference type="NCBI Taxonomy" id="282683"/>
    <lineage>
        <taxon>Bacteria</taxon>
        <taxon>Pseudomonadati</taxon>
        <taxon>Pseudomonadota</taxon>
        <taxon>Alphaproteobacteria</taxon>
        <taxon>Rhodobacterales</taxon>
        <taxon>Roseobacteraceae</taxon>
        <taxon>Salipiger</taxon>
    </lineage>
</organism>
<evidence type="ECO:0000313" key="3">
    <source>
        <dbReference type="Proteomes" id="UP000198994"/>
    </source>
</evidence>
<evidence type="ECO:0000313" key="2">
    <source>
        <dbReference type="EMBL" id="SDF52049.1"/>
    </source>
</evidence>